<evidence type="ECO:0000313" key="4">
    <source>
        <dbReference type="EMBL" id="SKC05531.1"/>
    </source>
</evidence>
<evidence type="ECO:0000256" key="1">
    <source>
        <dbReference type="ARBA" id="ARBA00009013"/>
    </source>
</evidence>
<evidence type="ECO:0000259" key="3">
    <source>
        <dbReference type="PROSITE" id="PS50801"/>
    </source>
</evidence>
<dbReference type="Pfam" id="PF01740">
    <property type="entry name" value="STAS"/>
    <property type="match status" value="1"/>
</dbReference>
<dbReference type="GO" id="GO:0043856">
    <property type="term" value="F:anti-sigma factor antagonist activity"/>
    <property type="evidence" value="ECO:0007669"/>
    <property type="project" value="InterPro"/>
</dbReference>
<proteinExistence type="inferred from homology"/>
<dbReference type="Proteomes" id="UP000190897">
    <property type="component" value="Unassembled WGS sequence"/>
</dbReference>
<dbReference type="PROSITE" id="PS50801">
    <property type="entry name" value="STAS"/>
    <property type="match status" value="1"/>
</dbReference>
<comment type="similarity">
    <text evidence="1 2">Belongs to the anti-sigma-factor antagonist family.</text>
</comment>
<dbReference type="InterPro" id="IPR002645">
    <property type="entry name" value="STAS_dom"/>
</dbReference>
<dbReference type="CDD" id="cd07043">
    <property type="entry name" value="STAS_anti-anti-sigma_factors"/>
    <property type="match status" value="1"/>
</dbReference>
<dbReference type="STRING" id="651661.SAMN05660293_03871"/>
<accession>A0A1T5GB44</accession>
<sequence>MKVTITDQEEITVVEVSGDIDSKTAPEFERNAKVAMDKSKHIVIDLTEVGFMSSAGLRVLLMVYRNIRSQEGKVVLVGVSEEIQDVMSTTGFINFFTIVEKPEDGVAFLKQD</sequence>
<evidence type="ECO:0000313" key="5">
    <source>
        <dbReference type="Proteomes" id="UP000190897"/>
    </source>
</evidence>
<dbReference type="RefSeq" id="WP_082216375.1">
    <property type="nucleotide sequence ID" value="NZ_FUZA01000005.1"/>
</dbReference>
<name>A0A1T5GB44_9BACT</name>
<dbReference type="PANTHER" id="PTHR33495">
    <property type="entry name" value="ANTI-SIGMA FACTOR ANTAGONIST TM_1081-RELATED-RELATED"/>
    <property type="match status" value="1"/>
</dbReference>
<keyword evidence="5" id="KW-1185">Reference proteome</keyword>
<reference evidence="5" key="1">
    <citation type="submission" date="2017-02" db="EMBL/GenBank/DDBJ databases">
        <authorList>
            <person name="Varghese N."/>
            <person name="Submissions S."/>
        </authorList>
    </citation>
    <scope>NUCLEOTIDE SEQUENCE [LARGE SCALE GENOMIC DNA]</scope>
    <source>
        <strain evidence="5">DSM 22270</strain>
    </source>
</reference>
<dbReference type="SUPFAM" id="SSF52091">
    <property type="entry name" value="SpoIIaa-like"/>
    <property type="match status" value="1"/>
</dbReference>
<dbReference type="EMBL" id="FUZA01000005">
    <property type="protein sequence ID" value="SKC05531.1"/>
    <property type="molecule type" value="Genomic_DNA"/>
</dbReference>
<feature type="domain" description="STAS" evidence="3">
    <location>
        <begin position="1"/>
        <end position="109"/>
    </location>
</feature>
<dbReference type="Gene3D" id="3.30.750.24">
    <property type="entry name" value="STAS domain"/>
    <property type="match status" value="1"/>
</dbReference>
<dbReference type="NCBIfam" id="TIGR00377">
    <property type="entry name" value="ant_ant_sig"/>
    <property type="match status" value="1"/>
</dbReference>
<evidence type="ECO:0000256" key="2">
    <source>
        <dbReference type="RuleBase" id="RU003749"/>
    </source>
</evidence>
<dbReference type="OrthoDB" id="9794628at2"/>
<dbReference type="PANTHER" id="PTHR33495:SF14">
    <property type="entry name" value="ANTI-SIGMA FACTOR ANTAGONIST"/>
    <property type="match status" value="1"/>
</dbReference>
<dbReference type="InterPro" id="IPR003658">
    <property type="entry name" value="Anti-sigma_ant"/>
</dbReference>
<dbReference type="InterPro" id="IPR036513">
    <property type="entry name" value="STAS_dom_sf"/>
</dbReference>
<organism evidence="4 5">
    <name type="scientific">Dyadobacter psychrophilus</name>
    <dbReference type="NCBI Taxonomy" id="651661"/>
    <lineage>
        <taxon>Bacteria</taxon>
        <taxon>Pseudomonadati</taxon>
        <taxon>Bacteroidota</taxon>
        <taxon>Cytophagia</taxon>
        <taxon>Cytophagales</taxon>
        <taxon>Spirosomataceae</taxon>
        <taxon>Dyadobacter</taxon>
    </lineage>
</organism>
<gene>
    <name evidence="4" type="ORF">SAMN05660293_03871</name>
</gene>
<protein>
    <recommendedName>
        <fullName evidence="2">Anti-sigma factor antagonist</fullName>
    </recommendedName>
</protein>
<dbReference type="AlphaFoldDB" id="A0A1T5GB44"/>